<protein>
    <recommendedName>
        <fullName evidence="7">TECPR1-like DysF domain-containing protein</fullName>
    </recommendedName>
</protein>
<feature type="domain" description="TECPR1-like DysF" evidence="7">
    <location>
        <begin position="104"/>
        <end position="440"/>
    </location>
</feature>
<keyword evidence="3 6" id="KW-1133">Transmembrane helix</keyword>
<keyword evidence="4 6" id="KW-0472">Membrane</keyword>
<evidence type="ECO:0000256" key="3">
    <source>
        <dbReference type="ARBA" id="ARBA00022989"/>
    </source>
</evidence>
<evidence type="ECO:0000256" key="6">
    <source>
        <dbReference type="SAM" id="Phobius"/>
    </source>
</evidence>
<dbReference type="InterPro" id="IPR052646">
    <property type="entry name" value="Peroxisomal_PEX28-32"/>
</dbReference>
<evidence type="ECO:0000256" key="2">
    <source>
        <dbReference type="ARBA" id="ARBA00022692"/>
    </source>
</evidence>
<dbReference type="EMBL" id="QEAP01000425">
    <property type="protein sequence ID" value="TPX66779.1"/>
    <property type="molecule type" value="Genomic_DNA"/>
</dbReference>
<evidence type="ECO:0000256" key="1">
    <source>
        <dbReference type="ARBA" id="ARBA00004308"/>
    </source>
</evidence>
<feature type="compositionally biased region" description="Acidic residues" evidence="5">
    <location>
        <begin position="323"/>
        <end position="334"/>
    </location>
</feature>
<dbReference type="PANTHER" id="PTHR31679">
    <property type="entry name" value="PEROXISOMAL MEMBRANE PROTEIN PEX30-RELATED"/>
    <property type="match status" value="1"/>
</dbReference>
<keyword evidence="9" id="KW-1185">Reference proteome</keyword>
<keyword evidence="2 6" id="KW-0812">Transmembrane</keyword>
<comment type="caution">
    <text evidence="8">The sequence shown here is derived from an EMBL/GenBank/DDBJ whole genome shotgun (WGS) entry which is preliminary data.</text>
</comment>
<evidence type="ECO:0000313" key="9">
    <source>
        <dbReference type="Proteomes" id="UP000320333"/>
    </source>
</evidence>
<dbReference type="PANTHER" id="PTHR31679:SF2">
    <property type="entry name" value="PEROXISOMAL MEMBRANE PROTEIN PEX30-RELATED"/>
    <property type="match status" value="1"/>
</dbReference>
<gene>
    <name evidence="8" type="ORF">CcCBS67573_g07705</name>
</gene>
<evidence type="ECO:0000259" key="7">
    <source>
        <dbReference type="Pfam" id="PF06398"/>
    </source>
</evidence>
<dbReference type="InterPro" id="IPR010482">
    <property type="entry name" value="TECPR1-like_DysF"/>
</dbReference>
<feature type="region of interest" description="Disordered" evidence="5">
    <location>
        <begin position="318"/>
        <end position="341"/>
    </location>
</feature>
<name>A0A507ER83_9FUNG</name>
<reference evidence="8 9" key="1">
    <citation type="journal article" date="2019" name="Sci. Rep.">
        <title>Comparative genomics of chytrid fungi reveal insights into the obligate biotrophic and pathogenic lifestyle of Synchytrium endobioticum.</title>
        <authorList>
            <person name="van de Vossenberg B.T.L.H."/>
            <person name="Warris S."/>
            <person name="Nguyen H.D.T."/>
            <person name="van Gent-Pelzer M.P.E."/>
            <person name="Joly D.L."/>
            <person name="van de Geest H.C."/>
            <person name="Bonants P.J.M."/>
            <person name="Smith D.S."/>
            <person name="Levesque C.A."/>
            <person name="van der Lee T.A.J."/>
        </authorList>
    </citation>
    <scope>NUCLEOTIDE SEQUENCE [LARGE SCALE GENOMIC DNA]</scope>
    <source>
        <strain evidence="8 9">CBS 675.73</strain>
    </source>
</reference>
<evidence type="ECO:0000256" key="4">
    <source>
        <dbReference type="ARBA" id="ARBA00023136"/>
    </source>
</evidence>
<dbReference type="AlphaFoldDB" id="A0A507ER83"/>
<dbReference type="GO" id="GO:0005778">
    <property type="term" value="C:peroxisomal membrane"/>
    <property type="evidence" value="ECO:0007669"/>
    <property type="project" value="TreeGrafter"/>
</dbReference>
<dbReference type="Proteomes" id="UP000320333">
    <property type="component" value="Unassembled WGS sequence"/>
</dbReference>
<dbReference type="GO" id="GO:0012505">
    <property type="term" value="C:endomembrane system"/>
    <property type="evidence" value="ECO:0007669"/>
    <property type="project" value="UniProtKB-SubCell"/>
</dbReference>
<sequence length="538" mass="58523">MASPVSSFALSSLSISSAGTGKEESMDLPIPPLRMSTATVKTLPMSHFPVALNGLSGLPAASRLSLTDEFNARSNSKHSNDELGVISGSAAALVRLGFIVDAKDFVEAVLDWKDPTLSTLLLTGFLAACAYPILIFVLPQAILALALLFKYISRSANPPPPPPPVPPPVSDLQSVIQHLGSERYIRNFTFLQNSNGLFCATYDSLASLHEEHLSWRKPEKTLFVLKTLIASIPFCIATWFFLPGWCIRAGIALGGSCMLLERTWIFVFVVHVAPKVFYQRGVAMLEKFVTSLPLPDSVADSVAGAGFGYLLGKSGPNVSADSTGEDSLAEDQTDDSSMTTPNGRILVEVYENQRPGWSSTMLVEERAAWSNEAGTLKLAEKSAGNAPPLENHVWLDEDWTLDMEWSATDSDGWIYTDHNWMHASSSAAITSLTRRRRWIRAMREISIPPAQKRYMDALRKISFMNGFTNLPMHAHSGGGGGSGSGAFVGRAKGVYGDSVGIEARDMIDDGIKKRKSSVWISRESVGTVFKSMRKKSVK</sequence>
<evidence type="ECO:0000313" key="8">
    <source>
        <dbReference type="EMBL" id="TPX66779.1"/>
    </source>
</evidence>
<comment type="subcellular location">
    <subcellularLocation>
        <location evidence="1">Endomembrane system</location>
    </subcellularLocation>
</comment>
<accession>A0A507ER83</accession>
<dbReference type="Pfam" id="PF06398">
    <property type="entry name" value="Pex24p"/>
    <property type="match status" value="1"/>
</dbReference>
<dbReference type="GO" id="GO:0007031">
    <property type="term" value="P:peroxisome organization"/>
    <property type="evidence" value="ECO:0007669"/>
    <property type="project" value="UniProtKB-ARBA"/>
</dbReference>
<proteinExistence type="predicted"/>
<feature type="transmembrane region" description="Helical" evidence="6">
    <location>
        <begin position="223"/>
        <end position="242"/>
    </location>
</feature>
<evidence type="ECO:0000256" key="5">
    <source>
        <dbReference type="SAM" id="MobiDB-lite"/>
    </source>
</evidence>
<organism evidence="8 9">
    <name type="scientific">Chytriomyces confervae</name>
    <dbReference type="NCBI Taxonomy" id="246404"/>
    <lineage>
        <taxon>Eukaryota</taxon>
        <taxon>Fungi</taxon>
        <taxon>Fungi incertae sedis</taxon>
        <taxon>Chytridiomycota</taxon>
        <taxon>Chytridiomycota incertae sedis</taxon>
        <taxon>Chytridiomycetes</taxon>
        <taxon>Chytridiales</taxon>
        <taxon>Chytriomycetaceae</taxon>
        <taxon>Chytriomyces</taxon>
    </lineage>
</organism>
<dbReference type="STRING" id="246404.A0A507ER83"/>
<dbReference type="OrthoDB" id="74314at2759"/>
<feature type="transmembrane region" description="Helical" evidence="6">
    <location>
        <begin position="120"/>
        <end position="149"/>
    </location>
</feature>